<dbReference type="AlphaFoldDB" id="A0AAD9JAE8"/>
<keyword evidence="2" id="KW-1185">Reference proteome</keyword>
<gene>
    <name evidence="1" type="ORF">LSH36_464g00014</name>
</gene>
<comment type="caution">
    <text evidence="1">The sequence shown here is derived from an EMBL/GenBank/DDBJ whole genome shotgun (WGS) entry which is preliminary data.</text>
</comment>
<name>A0AAD9JAE8_9ANNE</name>
<evidence type="ECO:0000313" key="1">
    <source>
        <dbReference type="EMBL" id="KAK2149147.1"/>
    </source>
</evidence>
<dbReference type="Proteomes" id="UP001208570">
    <property type="component" value="Unassembled WGS sequence"/>
</dbReference>
<proteinExistence type="predicted"/>
<accession>A0AAD9JAE8</accession>
<reference evidence="1" key="1">
    <citation type="journal article" date="2023" name="Mol. Biol. Evol.">
        <title>Third-Generation Sequencing Reveals the Adaptive Role of the Epigenome in Three Deep-Sea Polychaetes.</title>
        <authorList>
            <person name="Perez M."/>
            <person name="Aroh O."/>
            <person name="Sun Y."/>
            <person name="Lan Y."/>
            <person name="Juniper S.K."/>
            <person name="Young C.R."/>
            <person name="Angers B."/>
            <person name="Qian P.Y."/>
        </authorList>
    </citation>
    <scope>NUCLEOTIDE SEQUENCE</scope>
    <source>
        <strain evidence="1">P08H-3</strain>
    </source>
</reference>
<protein>
    <submittedName>
        <fullName evidence="1">Uncharacterized protein</fullName>
    </submittedName>
</protein>
<dbReference type="EMBL" id="JAODUP010000464">
    <property type="protein sequence ID" value="KAK2149147.1"/>
    <property type="molecule type" value="Genomic_DNA"/>
</dbReference>
<evidence type="ECO:0000313" key="2">
    <source>
        <dbReference type="Proteomes" id="UP001208570"/>
    </source>
</evidence>
<sequence length="150" mass="17587">MFGRRNSKAFKNYLISSTRILRHAQTTWMNHSNRVPIIADCLRKSQCLLPDIFEKPYQGVLRQHSSNINIGRCNYKTTISMLADCHAFGSIVNWDNGPCFKYFCGPLKFQLFHLIIRQIRFETPHWLGYPPALHPLRKSPECHVNIYCNY</sequence>
<organism evidence="1 2">
    <name type="scientific">Paralvinella palmiformis</name>
    <dbReference type="NCBI Taxonomy" id="53620"/>
    <lineage>
        <taxon>Eukaryota</taxon>
        <taxon>Metazoa</taxon>
        <taxon>Spiralia</taxon>
        <taxon>Lophotrochozoa</taxon>
        <taxon>Annelida</taxon>
        <taxon>Polychaeta</taxon>
        <taxon>Sedentaria</taxon>
        <taxon>Canalipalpata</taxon>
        <taxon>Terebellida</taxon>
        <taxon>Terebelliformia</taxon>
        <taxon>Alvinellidae</taxon>
        <taxon>Paralvinella</taxon>
    </lineage>
</organism>